<gene>
    <name evidence="3" type="ORF">DSLASN_32880</name>
</gene>
<dbReference type="Proteomes" id="UP001320148">
    <property type="component" value="Chromosome"/>
</dbReference>
<keyword evidence="2" id="KW-0472">Membrane</keyword>
<organism evidence="3 4">
    <name type="scientific">Desulfoluna limicola</name>
    <dbReference type="NCBI Taxonomy" id="2810562"/>
    <lineage>
        <taxon>Bacteria</taxon>
        <taxon>Pseudomonadati</taxon>
        <taxon>Thermodesulfobacteriota</taxon>
        <taxon>Desulfobacteria</taxon>
        <taxon>Desulfobacterales</taxon>
        <taxon>Desulfolunaceae</taxon>
        <taxon>Desulfoluna</taxon>
    </lineage>
</organism>
<sequence>MVKNVVKLSEYRKRKKRESKHENEPRLALSPLWIASGAFAIAVAVVFVYLVFTGSKP</sequence>
<dbReference type="EMBL" id="AP024488">
    <property type="protein sequence ID" value="BCS97656.1"/>
    <property type="molecule type" value="Genomic_DNA"/>
</dbReference>
<accession>A0ABN6F7Q0</accession>
<reference evidence="3 4" key="1">
    <citation type="submission" date="2021-02" db="EMBL/GenBank/DDBJ databases">
        <title>Complete genome of Desulfoluna sp. strain ASN36.</title>
        <authorList>
            <person name="Takahashi A."/>
            <person name="Kojima H."/>
            <person name="Fukui M."/>
        </authorList>
    </citation>
    <scope>NUCLEOTIDE SEQUENCE [LARGE SCALE GENOMIC DNA]</scope>
    <source>
        <strain evidence="3 4">ASN36</strain>
    </source>
</reference>
<evidence type="ECO:0000256" key="2">
    <source>
        <dbReference type="SAM" id="Phobius"/>
    </source>
</evidence>
<name>A0ABN6F7Q0_9BACT</name>
<protein>
    <submittedName>
        <fullName evidence="3">Uncharacterized protein</fullName>
    </submittedName>
</protein>
<evidence type="ECO:0000313" key="3">
    <source>
        <dbReference type="EMBL" id="BCS97656.1"/>
    </source>
</evidence>
<evidence type="ECO:0000256" key="1">
    <source>
        <dbReference type="SAM" id="MobiDB-lite"/>
    </source>
</evidence>
<keyword evidence="2" id="KW-1133">Transmembrane helix</keyword>
<evidence type="ECO:0000313" key="4">
    <source>
        <dbReference type="Proteomes" id="UP001320148"/>
    </source>
</evidence>
<proteinExistence type="predicted"/>
<feature type="transmembrane region" description="Helical" evidence="2">
    <location>
        <begin position="32"/>
        <end position="52"/>
    </location>
</feature>
<keyword evidence="4" id="KW-1185">Reference proteome</keyword>
<feature type="region of interest" description="Disordered" evidence="1">
    <location>
        <begin position="1"/>
        <end position="24"/>
    </location>
</feature>
<keyword evidence="2" id="KW-0812">Transmembrane</keyword>